<evidence type="ECO:0000256" key="4">
    <source>
        <dbReference type="ARBA" id="ARBA00022980"/>
    </source>
</evidence>
<dbReference type="FunFam" id="3.30.860.10:FF:000001">
    <property type="entry name" value="30S ribosomal protein S19"/>
    <property type="match status" value="1"/>
</dbReference>
<evidence type="ECO:0000256" key="8">
    <source>
        <dbReference type="RuleBase" id="RU003485"/>
    </source>
</evidence>
<dbReference type="InterPro" id="IPR020934">
    <property type="entry name" value="Ribosomal_uS19_CS"/>
</dbReference>
<accession>A0A1G2P6C1</accession>
<evidence type="ECO:0000256" key="7">
    <source>
        <dbReference type="HAMAP-Rule" id="MF_00531"/>
    </source>
</evidence>
<dbReference type="PRINTS" id="PR00975">
    <property type="entry name" value="RIBOSOMALS19"/>
</dbReference>
<dbReference type="STRING" id="1802333.A3G03_01090"/>
<dbReference type="PROSITE" id="PS00323">
    <property type="entry name" value="RIBOSOMAL_S19"/>
    <property type="match status" value="1"/>
</dbReference>
<evidence type="ECO:0000313" key="11">
    <source>
        <dbReference type="Proteomes" id="UP000176355"/>
    </source>
</evidence>
<keyword evidence="5 7" id="KW-0687">Ribonucleoprotein</keyword>
<proteinExistence type="inferred from homology"/>
<comment type="function">
    <text evidence="7">Protein S19 forms a complex with S13 that binds strongly to the 16S ribosomal RNA.</text>
</comment>
<sequence>MTRSLKKGPFVDERLLKKIAGKKPENTGIIKTWARACQIAPEMVGFKFGVHNGREHIEVFVSEDMVGHRLGEFSLTRKFIRHGGKMQKELEAKKKEAEIAAAQAAKTADVSSKPQAPNSKQ</sequence>
<evidence type="ECO:0000256" key="2">
    <source>
        <dbReference type="ARBA" id="ARBA00022730"/>
    </source>
</evidence>
<dbReference type="PANTHER" id="PTHR11880:SF8">
    <property type="entry name" value="SMALL RIBOSOMAL SUBUNIT PROTEIN US19M"/>
    <property type="match status" value="1"/>
</dbReference>
<organism evidence="10 11">
    <name type="scientific">Candidatus Taylorbacteria bacterium RIFCSPLOWO2_12_FULL_44_15c</name>
    <dbReference type="NCBI Taxonomy" id="1802333"/>
    <lineage>
        <taxon>Bacteria</taxon>
        <taxon>Candidatus Tayloriibacteriota</taxon>
    </lineage>
</organism>
<evidence type="ECO:0000256" key="6">
    <source>
        <dbReference type="ARBA" id="ARBA00035163"/>
    </source>
</evidence>
<dbReference type="GO" id="GO:0006412">
    <property type="term" value="P:translation"/>
    <property type="evidence" value="ECO:0007669"/>
    <property type="project" value="UniProtKB-UniRule"/>
</dbReference>
<dbReference type="Gene3D" id="3.30.860.10">
    <property type="entry name" value="30s Ribosomal Protein S19, Chain A"/>
    <property type="match status" value="1"/>
</dbReference>
<dbReference type="AlphaFoldDB" id="A0A1G2P6C1"/>
<feature type="region of interest" description="Disordered" evidence="9">
    <location>
        <begin position="102"/>
        <end position="121"/>
    </location>
</feature>
<reference evidence="10 11" key="1">
    <citation type="journal article" date="2016" name="Nat. Commun.">
        <title>Thousands of microbial genomes shed light on interconnected biogeochemical processes in an aquifer system.</title>
        <authorList>
            <person name="Anantharaman K."/>
            <person name="Brown C.T."/>
            <person name="Hug L.A."/>
            <person name="Sharon I."/>
            <person name="Castelle C.J."/>
            <person name="Probst A.J."/>
            <person name="Thomas B.C."/>
            <person name="Singh A."/>
            <person name="Wilkins M.J."/>
            <person name="Karaoz U."/>
            <person name="Brodie E.L."/>
            <person name="Williams K.H."/>
            <person name="Hubbard S.S."/>
            <person name="Banfield J.F."/>
        </authorList>
    </citation>
    <scope>NUCLEOTIDE SEQUENCE [LARGE SCALE GENOMIC DNA]</scope>
</reference>
<keyword evidence="2 7" id="KW-0699">rRNA-binding</keyword>
<dbReference type="PANTHER" id="PTHR11880">
    <property type="entry name" value="RIBOSOMAL PROTEIN S19P FAMILY MEMBER"/>
    <property type="match status" value="1"/>
</dbReference>
<dbReference type="GO" id="GO:0000028">
    <property type="term" value="P:ribosomal small subunit assembly"/>
    <property type="evidence" value="ECO:0007669"/>
    <property type="project" value="TreeGrafter"/>
</dbReference>
<protein>
    <recommendedName>
        <fullName evidence="6 7">Small ribosomal subunit protein uS19</fullName>
    </recommendedName>
</protein>
<feature type="compositionally biased region" description="Polar residues" evidence="9">
    <location>
        <begin position="109"/>
        <end position="121"/>
    </location>
</feature>
<dbReference type="InterPro" id="IPR005732">
    <property type="entry name" value="Ribosomal_uS19_bac-type"/>
</dbReference>
<dbReference type="InterPro" id="IPR023575">
    <property type="entry name" value="Ribosomal_uS19_SF"/>
</dbReference>
<evidence type="ECO:0000256" key="3">
    <source>
        <dbReference type="ARBA" id="ARBA00022884"/>
    </source>
</evidence>
<dbReference type="GO" id="GO:0003735">
    <property type="term" value="F:structural constituent of ribosome"/>
    <property type="evidence" value="ECO:0007669"/>
    <property type="project" value="InterPro"/>
</dbReference>
<evidence type="ECO:0000256" key="5">
    <source>
        <dbReference type="ARBA" id="ARBA00023274"/>
    </source>
</evidence>
<comment type="similarity">
    <text evidence="1 7 8">Belongs to the universal ribosomal protein uS19 family.</text>
</comment>
<dbReference type="EMBL" id="MHSL01000016">
    <property type="protein sequence ID" value="OHA43887.1"/>
    <property type="molecule type" value="Genomic_DNA"/>
</dbReference>
<gene>
    <name evidence="7" type="primary">rpsS</name>
    <name evidence="10" type="ORF">A3G03_01090</name>
</gene>
<dbReference type="GO" id="GO:0005737">
    <property type="term" value="C:cytoplasm"/>
    <property type="evidence" value="ECO:0007669"/>
    <property type="project" value="UniProtKB-ARBA"/>
</dbReference>
<comment type="caution">
    <text evidence="10">The sequence shown here is derived from an EMBL/GenBank/DDBJ whole genome shotgun (WGS) entry which is preliminary data.</text>
</comment>
<keyword evidence="3 7" id="KW-0694">RNA-binding</keyword>
<evidence type="ECO:0000256" key="1">
    <source>
        <dbReference type="ARBA" id="ARBA00007345"/>
    </source>
</evidence>
<dbReference type="GO" id="GO:0019843">
    <property type="term" value="F:rRNA binding"/>
    <property type="evidence" value="ECO:0007669"/>
    <property type="project" value="UniProtKB-UniRule"/>
</dbReference>
<name>A0A1G2P6C1_9BACT</name>
<dbReference type="HAMAP" id="MF_00531">
    <property type="entry name" value="Ribosomal_uS19"/>
    <property type="match status" value="1"/>
</dbReference>
<evidence type="ECO:0000313" key="10">
    <source>
        <dbReference type="EMBL" id="OHA43887.1"/>
    </source>
</evidence>
<dbReference type="GO" id="GO:0015935">
    <property type="term" value="C:small ribosomal subunit"/>
    <property type="evidence" value="ECO:0007669"/>
    <property type="project" value="InterPro"/>
</dbReference>
<keyword evidence="4 7" id="KW-0689">Ribosomal protein</keyword>
<dbReference type="SUPFAM" id="SSF54570">
    <property type="entry name" value="Ribosomal protein S19"/>
    <property type="match status" value="1"/>
</dbReference>
<evidence type="ECO:0000256" key="9">
    <source>
        <dbReference type="SAM" id="MobiDB-lite"/>
    </source>
</evidence>
<dbReference type="InterPro" id="IPR002222">
    <property type="entry name" value="Ribosomal_uS19"/>
</dbReference>
<dbReference type="Proteomes" id="UP000176355">
    <property type="component" value="Unassembled WGS sequence"/>
</dbReference>
<dbReference type="NCBIfam" id="TIGR01050">
    <property type="entry name" value="rpsS_bact"/>
    <property type="match status" value="1"/>
</dbReference>
<dbReference type="Pfam" id="PF00203">
    <property type="entry name" value="Ribosomal_S19"/>
    <property type="match status" value="1"/>
</dbReference>